<keyword evidence="4" id="KW-0804">Transcription</keyword>
<accession>A0ABW3WF49</accession>
<evidence type="ECO:0000256" key="3">
    <source>
        <dbReference type="ARBA" id="ARBA00023125"/>
    </source>
</evidence>
<evidence type="ECO:0000256" key="4">
    <source>
        <dbReference type="ARBA" id="ARBA00023163"/>
    </source>
</evidence>
<dbReference type="SMART" id="SM00421">
    <property type="entry name" value="HTH_LUXR"/>
    <property type="match status" value="1"/>
</dbReference>
<dbReference type="PROSITE" id="PS50043">
    <property type="entry name" value="HTH_LUXR_2"/>
    <property type="match status" value="1"/>
</dbReference>
<feature type="domain" description="Response regulatory" evidence="7">
    <location>
        <begin position="4"/>
        <end position="120"/>
    </location>
</feature>
<sequence>MKLRIVLADDHQMFRHALRALLARDNGLEVVAEAASGDEVLAVVARQAVDLVCMDVAMPGMNGIEATRRLCASHPGVRVIGLSAFADRQFVMDLLNAGASGYITKAEAGDELLRAIRTVQQGRSYICPDVAGAVAGALRDRDSLETALPRLTARERQVLQLIAEGYTSPRIAERLHVAPSTVEVHRRNIMRKLDLHNVAELTRYAITNGISPSTAGELSRLP</sequence>
<evidence type="ECO:0000256" key="2">
    <source>
        <dbReference type="ARBA" id="ARBA00023015"/>
    </source>
</evidence>
<comment type="caution">
    <text evidence="8">The sequence shown here is derived from an EMBL/GenBank/DDBJ whole genome shotgun (WGS) entry which is preliminary data.</text>
</comment>
<dbReference type="Pfam" id="PF00072">
    <property type="entry name" value="Response_reg"/>
    <property type="match status" value="1"/>
</dbReference>
<proteinExistence type="predicted"/>
<dbReference type="PANTHER" id="PTHR43214">
    <property type="entry name" value="TWO-COMPONENT RESPONSE REGULATOR"/>
    <property type="match status" value="1"/>
</dbReference>
<evidence type="ECO:0000259" key="7">
    <source>
        <dbReference type="PROSITE" id="PS50110"/>
    </source>
</evidence>
<dbReference type="PRINTS" id="PR00038">
    <property type="entry name" value="HTHLUXR"/>
</dbReference>
<keyword evidence="9" id="KW-1185">Reference proteome</keyword>
<dbReference type="InterPro" id="IPR016032">
    <property type="entry name" value="Sig_transdc_resp-reg_C-effctor"/>
</dbReference>
<dbReference type="SUPFAM" id="SSF46894">
    <property type="entry name" value="C-terminal effector domain of the bipartite response regulators"/>
    <property type="match status" value="1"/>
</dbReference>
<evidence type="ECO:0000256" key="5">
    <source>
        <dbReference type="PROSITE-ProRule" id="PRU00169"/>
    </source>
</evidence>
<keyword evidence="3" id="KW-0238">DNA-binding</keyword>
<gene>
    <name evidence="8" type="ORF">ACFQ4M_10005</name>
</gene>
<dbReference type="InterPro" id="IPR011006">
    <property type="entry name" value="CheY-like_superfamily"/>
</dbReference>
<dbReference type="RefSeq" id="WP_002938624.1">
    <property type="nucleotide sequence ID" value="NZ_JARQZE010000005.1"/>
</dbReference>
<dbReference type="SUPFAM" id="SSF52172">
    <property type="entry name" value="CheY-like"/>
    <property type="match status" value="1"/>
</dbReference>
<keyword evidence="2" id="KW-0805">Transcription regulation</keyword>
<evidence type="ECO:0000259" key="6">
    <source>
        <dbReference type="PROSITE" id="PS50043"/>
    </source>
</evidence>
<organism evidence="8 9">
    <name type="scientific">Thauera mechernichensis</name>
    <dbReference type="NCBI Taxonomy" id="82788"/>
    <lineage>
        <taxon>Bacteria</taxon>
        <taxon>Pseudomonadati</taxon>
        <taxon>Pseudomonadota</taxon>
        <taxon>Betaproteobacteria</taxon>
        <taxon>Rhodocyclales</taxon>
        <taxon>Zoogloeaceae</taxon>
        <taxon>Thauera</taxon>
    </lineage>
</organism>
<dbReference type="CDD" id="cd06170">
    <property type="entry name" value="LuxR_C_like"/>
    <property type="match status" value="1"/>
</dbReference>
<dbReference type="InterPro" id="IPR058245">
    <property type="entry name" value="NreC/VraR/RcsB-like_REC"/>
</dbReference>
<dbReference type="InterPro" id="IPR001789">
    <property type="entry name" value="Sig_transdc_resp-reg_receiver"/>
</dbReference>
<dbReference type="EMBL" id="JBHTMC010000020">
    <property type="protein sequence ID" value="MFD1263920.1"/>
    <property type="molecule type" value="Genomic_DNA"/>
</dbReference>
<keyword evidence="1 5" id="KW-0597">Phosphoprotein</keyword>
<dbReference type="PROSITE" id="PS50110">
    <property type="entry name" value="RESPONSE_REGULATORY"/>
    <property type="match status" value="1"/>
</dbReference>
<dbReference type="CDD" id="cd17535">
    <property type="entry name" value="REC_NarL-like"/>
    <property type="match status" value="1"/>
</dbReference>
<feature type="domain" description="HTH luxR-type" evidence="6">
    <location>
        <begin position="144"/>
        <end position="209"/>
    </location>
</feature>
<protein>
    <submittedName>
        <fullName evidence="8">Response regulator</fullName>
    </submittedName>
</protein>
<dbReference type="InterPro" id="IPR039420">
    <property type="entry name" value="WalR-like"/>
</dbReference>
<reference evidence="9" key="1">
    <citation type="journal article" date="2019" name="Int. J. Syst. Evol. Microbiol.">
        <title>The Global Catalogue of Microorganisms (GCM) 10K type strain sequencing project: providing services to taxonomists for standard genome sequencing and annotation.</title>
        <authorList>
            <consortium name="The Broad Institute Genomics Platform"/>
            <consortium name="The Broad Institute Genome Sequencing Center for Infectious Disease"/>
            <person name="Wu L."/>
            <person name="Ma J."/>
        </authorList>
    </citation>
    <scope>NUCLEOTIDE SEQUENCE [LARGE SCALE GENOMIC DNA]</scope>
    <source>
        <strain evidence="9">CCUG 48884</strain>
    </source>
</reference>
<dbReference type="Pfam" id="PF00196">
    <property type="entry name" value="GerE"/>
    <property type="match status" value="1"/>
</dbReference>
<dbReference type="PROSITE" id="PS00622">
    <property type="entry name" value="HTH_LUXR_1"/>
    <property type="match status" value="1"/>
</dbReference>
<evidence type="ECO:0000313" key="9">
    <source>
        <dbReference type="Proteomes" id="UP001597158"/>
    </source>
</evidence>
<dbReference type="PANTHER" id="PTHR43214:SF41">
    <property type="entry name" value="NITRATE_NITRITE RESPONSE REGULATOR PROTEIN NARP"/>
    <property type="match status" value="1"/>
</dbReference>
<dbReference type="Gene3D" id="3.40.50.2300">
    <property type="match status" value="1"/>
</dbReference>
<dbReference type="Proteomes" id="UP001597158">
    <property type="component" value="Unassembled WGS sequence"/>
</dbReference>
<evidence type="ECO:0000313" key="8">
    <source>
        <dbReference type="EMBL" id="MFD1263920.1"/>
    </source>
</evidence>
<name>A0ABW3WF49_9RHOO</name>
<dbReference type="SMART" id="SM00448">
    <property type="entry name" value="REC"/>
    <property type="match status" value="1"/>
</dbReference>
<dbReference type="InterPro" id="IPR000792">
    <property type="entry name" value="Tscrpt_reg_LuxR_C"/>
</dbReference>
<evidence type="ECO:0000256" key="1">
    <source>
        <dbReference type="ARBA" id="ARBA00022553"/>
    </source>
</evidence>
<feature type="modified residue" description="4-aspartylphosphate" evidence="5">
    <location>
        <position position="55"/>
    </location>
</feature>